<protein>
    <submittedName>
        <fullName evidence="6">Calx-beta domain-containing protein</fullName>
    </submittedName>
</protein>
<name>A0ABW3MEI9_9PSEU</name>
<dbReference type="InterPro" id="IPR051171">
    <property type="entry name" value="CaCA"/>
</dbReference>
<evidence type="ECO:0000313" key="6">
    <source>
        <dbReference type="EMBL" id="MFD1048124.1"/>
    </source>
</evidence>
<evidence type="ECO:0000313" key="7">
    <source>
        <dbReference type="Proteomes" id="UP001597045"/>
    </source>
</evidence>
<reference evidence="7" key="1">
    <citation type="journal article" date="2019" name="Int. J. Syst. Evol. Microbiol.">
        <title>The Global Catalogue of Microorganisms (GCM) 10K type strain sequencing project: providing services to taxonomists for standard genome sequencing and annotation.</title>
        <authorList>
            <consortium name="The Broad Institute Genomics Platform"/>
            <consortium name="The Broad Institute Genome Sequencing Center for Infectious Disease"/>
            <person name="Wu L."/>
            <person name="Ma J."/>
        </authorList>
    </citation>
    <scope>NUCLEOTIDE SEQUENCE [LARGE SCALE GENOMIC DNA]</scope>
    <source>
        <strain evidence="7">JCM 31486</strain>
    </source>
</reference>
<evidence type="ECO:0000256" key="1">
    <source>
        <dbReference type="ARBA" id="ARBA00022729"/>
    </source>
</evidence>
<dbReference type="Pfam" id="PF03160">
    <property type="entry name" value="Calx-beta"/>
    <property type="match status" value="1"/>
</dbReference>
<keyword evidence="4" id="KW-0406">Ion transport</keyword>
<keyword evidence="3" id="KW-0106">Calcium</keyword>
<dbReference type="SUPFAM" id="SSF141072">
    <property type="entry name" value="CalX-like"/>
    <property type="match status" value="1"/>
</dbReference>
<keyword evidence="1" id="KW-0732">Signal</keyword>
<keyword evidence="2" id="KW-0677">Repeat</keyword>
<proteinExistence type="predicted"/>
<keyword evidence="7" id="KW-1185">Reference proteome</keyword>
<comment type="caution">
    <text evidence="6">The sequence shown here is derived from an EMBL/GenBank/DDBJ whole genome shotgun (WGS) entry which is preliminary data.</text>
</comment>
<evidence type="ECO:0000256" key="3">
    <source>
        <dbReference type="ARBA" id="ARBA00022837"/>
    </source>
</evidence>
<accession>A0ABW3MEI9</accession>
<gene>
    <name evidence="6" type="ORF">ACFQ1S_22570</name>
</gene>
<dbReference type="InterPro" id="IPR003644">
    <property type="entry name" value="Calx_beta"/>
</dbReference>
<dbReference type="PANTHER" id="PTHR11878:SF65">
    <property type="entry name" value="NA_CA-EXCHANGE PROTEIN, ISOFORM G"/>
    <property type="match status" value="1"/>
</dbReference>
<dbReference type="Gene3D" id="2.60.40.2030">
    <property type="match status" value="1"/>
</dbReference>
<evidence type="ECO:0000256" key="4">
    <source>
        <dbReference type="ARBA" id="ARBA00023065"/>
    </source>
</evidence>
<dbReference type="PANTHER" id="PTHR11878">
    <property type="entry name" value="SODIUM/CALCIUM EXCHANGER"/>
    <property type="match status" value="1"/>
</dbReference>
<keyword evidence="4" id="KW-0813">Transport</keyword>
<dbReference type="EMBL" id="JBHTIS010001415">
    <property type="protein sequence ID" value="MFD1048124.1"/>
    <property type="molecule type" value="Genomic_DNA"/>
</dbReference>
<feature type="domain" description="Calx-beta" evidence="5">
    <location>
        <begin position="42"/>
        <end position="135"/>
    </location>
</feature>
<dbReference type="InterPro" id="IPR038081">
    <property type="entry name" value="CalX-like_sf"/>
</dbReference>
<evidence type="ECO:0000259" key="5">
    <source>
        <dbReference type="Pfam" id="PF03160"/>
    </source>
</evidence>
<dbReference type="Proteomes" id="UP001597045">
    <property type="component" value="Unassembled WGS sequence"/>
</dbReference>
<organism evidence="6 7">
    <name type="scientific">Kibdelosporangium lantanae</name>
    <dbReference type="NCBI Taxonomy" id="1497396"/>
    <lineage>
        <taxon>Bacteria</taxon>
        <taxon>Bacillati</taxon>
        <taxon>Actinomycetota</taxon>
        <taxon>Actinomycetes</taxon>
        <taxon>Pseudonocardiales</taxon>
        <taxon>Pseudonocardiaceae</taxon>
        <taxon>Kibdelosporangium</taxon>
    </lineage>
</organism>
<evidence type="ECO:0000256" key="2">
    <source>
        <dbReference type="ARBA" id="ARBA00022737"/>
    </source>
</evidence>
<sequence length="150" mass="15768">MSLLAALAVPVSAQASPAQCSRTVSVDSIRGLEGSGDVLTTFTFKVTSDGCANEGTVAYRTVPGSAQPKLDYIPVESRLTWAKGDTSARGIDVSVIPDRNLERDETFCVELIPPADGSVVIGKDSTGVATIVDDDDQKADPPHRGFVCQQ</sequence>